<dbReference type="Proteomes" id="UP001210865">
    <property type="component" value="Chromosome"/>
</dbReference>
<evidence type="ECO:0000313" key="3">
    <source>
        <dbReference type="Proteomes" id="UP001210865"/>
    </source>
</evidence>
<keyword evidence="1" id="KW-0732">Signal</keyword>
<dbReference type="RefSeq" id="WP_270078115.1">
    <property type="nucleotide sequence ID" value="NZ_CP115174.1"/>
</dbReference>
<sequence length="304" mass="32610">MRLTRLHAVFAAFLALLQPVLPAAAAARAESARGHAAHPALWRLQKGPSTIYLFGTIHALPPHFDWETPAIQAALTSADRLVLEAVIDQDPTKSAAALFRMGMAPGPVPPLADRVDPQYRDRLAAMEKKSAVPAATLDKMKTWAAGLVLFGTTIQTLGVSSADGVEEHLKAQFRASGKPIEGLETLDQQLGFFDTMSEAQQREFLQGVTDQNADDVADFGKMLGAWAHGNEKGIAASFDKDMKKSDALRTVLIARRNAHWADALVARLAMPGTQFVAVGAGHLVGSDSVQAMLAKLGYKAVRVE</sequence>
<dbReference type="EMBL" id="CP115174">
    <property type="protein sequence ID" value="WBO23483.1"/>
    <property type="molecule type" value="Genomic_DNA"/>
</dbReference>
<keyword evidence="3" id="KW-1185">Reference proteome</keyword>
<dbReference type="PANTHER" id="PTHR40590:SF1">
    <property type="entry name" value="CYTOPLASMIC PROTEIN"/>
    <property type="match status" value="1"/>
</dbReference>
<dbReference type="InterPro" id="IPR002816">
    <property type="entry name" value="TraB/PrgY/GumN_fam"/>
</dbReference>
<feature type="chain" id="PRO_5047351865" evidence="1">
    <location>
        <begin position="26"/>
        <end position="304"/>
    </location>
</feature>
<protein>
    <submittedName>
        <fullName evidence="2">TraB/GumN family protein</fullName>
    </submittedName>
</protein>
<evidence type="ECO:0000256" key="1">
    <source>
        <dbReference type="SAM" id="SignalP"/>
    </source>
</evidence>
<dbReference type="PANTHER" id="PTHR40590">
    <property type="entry name" value="CYTOPLASMIC PROTEIN-RELATED"/>
    <property type="match status" value="1"/>
</dbReference>
<dbReference type="CDD" id="cd14789">
    <property type="entry name" value="Tiki"/>
    <property type="match status" value="1"/>
</dbReference>
<evidence type="ECO:0000313" key="2">
    <source>
        <dbReference type="EMBL" id="WBO23483.1"/>
    </source>
</evidence>
<accession>A0ABY7NPN9</accession>
<dbReference type="InterPro" id="IPR047111">
    <property type="entry name" value="YbaP-like"/>
</dbReference>
<gene>
    <name evidence="2" type="ORF">PBT88_04965</name>
</gene>
<name>A0ABY7NPN9_9SPHN</name>
<proteinExistence type="predicted"/>
<feature type="signal peptide" evidence="1">
    <location>
        <begin position="1"/>
        <end position="25"/>
    </location>
</feature>
<dbReference type="Pfam" id="PF01963">
    <property type="entry name" value="TraB_PrgY_gumN"/>
    <property type="match status" value="1"/>
</dbReference>
<organism evidence="2 3">
    <name type="scientific">Sphingomonas abietis</name>
    <dbReference type="NCBI Taxonomy" id="3012344"/>
    <lineage>
        <taxon>Bacteria</taxon>
        <taxon>Pseudomonadati</taxon>
        <taxon>Pseudomonadota</taxon>
        <taxon>Alphaproteobacteria</taxon>
        <taxon>Sphingomonadales</taxon>
        <taxon>Sphingomonadaceae</taxon>
        <taxon>Sphingomonas</taxon>
    </lineage>
</organism>
<reference evidence="2 3" key="1">
    <citation type="submission" date="2022-12" db="EMBL/GenBank/DDBJ databases">
        <title>Sphingomonas abieness sp. nov., an endophytic bacterium isolated from Abies koreana.</title>
        <authorList>
            <person name="Jiang L."/>
            <person name="Lee J."/>
        </authorList>
    </citation>
    <scope>NUCLEOTIDE SEQUENCE [LARGE SCALE GENOMIC DNA]</scope>
    <source>
        <strain evidence="3">PAMB 00755</strain>
    </source>
</reference>